<comment type="caution">
    <text evidence="2">The sequence shown here is derived from an EMBL/GenBank/DDBJ whole genome shotgun (WGS) entry which is preliminary data.</text>
</comment>
<accession>A0A200Q524</accession>
<dbReference type="PROSITE" id="PS00283">
    <property type="entry name" value="SOYBEAN_KUNITZ"/>
    <property type="match status" value="1"/>
</dbReference>
<evidence type="ECO:0000313" key="3">
    <source>
        <dbReference type="Proteomes" id="UP000195402"/>
    </source>
</evidence>
<dbReference type="OrthoDB" id="1918435at2759"/>
<dbReference type="GO" id="GO:0004866">
    <property type="term" value="F:endopeptidase inhibitor activity"/>
    <property type="evidence" value="ECO:0007669"/>
    <property type="project" value="InterPro"/>
</dbReference>
<dbReference type="PANTHER" id="PTHR33107:SF5">
    <property type="entry name" value="KUNITZ TRYPSIN INHIBITOR 5"/>
    <property type="match status" value="1"/>
</dbReference>
<feature type="chain" id="PRO_5012916520" evidence="1">
    <location>
        <begin position="27"/>
        <end position="204"/>
    </location>
</feature>
<keyword evidence="3" id="KW-1185">Reference proteome</keyword>
<evidence type="ECO:0000256" key="1">
    <source>
        <dbReference type="SAM" id="SignalP"/>
    </source>
</evidence>
<reference evidence="2 3" key="1">
    <citation type="journal article" date="2017" name="Mol. Plant">
        <title>The Genome of Medicinal Plant Macleaya cordata Provides New Insights into Benzylisoquinoline Alkaloids Metabolism.</title>
        <authorList>
            <person name="Liu X."/>
            <person name="Liu Y."/>
            <person name="Huang P."/>
            <person name="Ma Y."/>
            <person name="Qing Z."/>
            <person name="Tang Q."/>
            <person name="Cao H."/>
            <person name="Cheng P."/>
            <person name="Zheng Y."/>
            <person name="Yuan Z."/>
            <person name="Zhou Y."/>
            <person name="Liu J."/>
            <person name="Tang Z."/>
            <person name="Zhuo Y."/>
            <person name="Zhang Y."/>
            <person name="Yu L."/>
            <person name="Huang J."/>
            <person name="Yang P."/>
            <person name="Peng Q."/>
            <person name="Zhang J."/>
            <person name="Jiang W."/>
            <person name="Zhang Z."/>
            <person name="Lin K."/>
            <person name="Ro D.K."/>
            <person name="Chen X."/>
            <person name="Xiong X."/>
            <person name="Shang Y."/>
            <person name="Huang S."/>
            <person name="Zeng J."/>
        </authorList>
    </citation>
    <scope>NUCLEOTIDE SEQUENCE [LARGE SCALE GENOMIC DNA]</scope>
    <source>
        <strain evidence="3">cv. BLH2017</strain>
        <tissue evidence="2">Root</tissue>
    </source>
</reference>
<dbReference type="STRING" id="56857.A0A200Q524"/>
<dbReference type="AlphaFoldDB" id="A0A200Q524"/>
<dbReference type="InParanoid" id="A0A200Q524"/>
<dbReference type="EMBL" id="MVGT01003116">
    <property type="protein sequence ID" value="OVA05536.1"/>
    <property type="molecule type" value="Genomic_DNA"/>
</dbReference>
<dbReference type="PANTHER" id="PTHR33107">
    <property type="entry name" value="KUNITZ TRYPSIN INHIBITOR 2"/>
    <property type="match status" value="1"/>
</dbReference>
<dbReference type="Pfam" id="PF00197">
    <property type="entry name" value="Kunitz_legume"/>
    <property type="match status" value="1"/>
</dbReference>
<dbReference type="SMART" id="SM00452">
    <property type="entry name" value="STI"/>
    <property type="match status" value="1"/>
</dbReference>
<organism evidence="2 3">
    <name type="scientific">Macleaya cordata</name>
    <name type="common">Five-seeded plume-poppy</name>
    <name type="synonym">Bocconia cordata</name>
    <dbReference type="NCBI Taxonomy" id="56857"/>
    <lineage>
        <taxon>Eukaryota</taxon>
        <taxon>Viridiplantae</taxon>
        <taxon>Streptophyta</taxon>
        <taxon>Embryophyta</taxon>
        <taxon>Tracheophyta</taxon>
        <taxon>Spermatophyta</taxon>
        <taxon>Magnoliopsida</taxon>
        <taxon>Ranunculales</taxon>
        <taxon>Papaveraceae</taxon>
        <taxon>Papaveroideae</taxon>
        <taxon>Macleaya</taxon>
    </lineage>
</organism>
<dbReference type="OMA" id="DLNIVFF"/>
<evidence type="ECO:0000313" key="2">
    <source>
        <dbReference type="EMBL" id="OVA05536.1"/>
    </source>
</evidence>
<keyword evidence="1" id="KW-0732">Signal</keyword>
<proteinExistence type="predicted"/>
<dbReference type="CDD" id="cd23375">
    <property type="entry name" value="beta-trefoil_STI_VvMLP-like"/>
    <property type="match status" value="1"/>
</dbReference>
<dbReference type="SUPFAM" id="SSF50386">
    <property type="entry name" value="STI-like"/>
    <property type="match status" value="1"/>
</dbReference>
<gene>
    <name evidence="2" type="ORF">BVC80_447g7</name>
</gene>
<name>A0A200Q524_MACCD</name>
<protein>
    <submittedName>
        <fullName evidence="2">Proteinase inhibitor I3</fullName>
    </submittedName>
</protein>
<dbReference type="Gene3D" id="2.80.10.50">
    <property type="match status" value="1"/>
</dbReference>
<dbReference type="Proteomes" id="UP000195402">
    <property type="component" value="Unassembled WGS sequence"/>
</dbReference>
<dbReference type="InterPro" id="IPR011065">
    <property type="entry name" value="Kunitz_inhibitor_STI-like_sf"/>
</dbReference>
<dbReference type="InterPro" id="IPR002160">
    <property type="entry name" value="Prot_inh_Kunz-lg"/>
</dbReference>
<dbReference type="PRINTS" id="PR00291">
    <property type="entry name" value="KUNITZINHBTR"/>
</dbReference>
<feature type="signal peptide" evidence="1">
    <location>
        <begin position="1"/>
        <end position="26"/>
    </location>
</feature>
<sequence>MRKSLVVSALLLSSMAILSSMAAAMAATNKTVLDVDGNKLQTKTNYYVLPVIRGRGGRLALGLRNKTCPFFVVQENFEVSNGIPLKFLPTDSNMKVVHLSVDMNIVFSSATICVQSTAWRVGDIDGLTGKRYVKTAGVTGNPGLGTVSNWFKIERYRDDYKLVFCPGVCMFCKVVCGDLGVFFEDGKRWLGLSDVPLAVMFKKA</sequence>